<evidence type="ECO:0000256" key="2">
    <source>
        <dbReference type="SAM" id="Phobius"/>
    </source>
</evidence>
<comment type="caution">
    <text evidence="4">The sequence shown here is derived from an EMBL/GenBank/DDBJ whole genome shotgun (WGS) entry which is preliminary data.</text>
</comment>
<proteinExistence type="predicted"/>
<feature type="region of interest" description="Disordered" evidence="1">
    <location>
        <begin position="296"/>
        <end position="348"/>
    </location>
</feature>
<evidence type="ECO:0000256" key="1">
    <source>
        <dbReference type="SAM" id="MobiDB-lite"/>
    </source>
</evidence>
<protein>
    <recommendedName>
        <fullName evidence="3">Protein capicua homolog-like domain-containing protein</fullName>
    </recommendedName>
</protein>
<sequence>MDGNCEQGRNIRDDSSSVHPKLRGKRKATDDPTGAGGSLDSPPSSSSLLAQLYASSSSSSSSQPQQQQTYGSGPTATASLQFDTLALMEQLKKRNLGLEIPTNFTVESMNETTVNLEVWKTSRVLARSPDIEGYLPACIKGVRANKDVTVQFDNGTEHVFEDVITSLREYPDILADQAPTPDSINIADVVCVRWKNDENIYRLAEVLKKTAWPIMFQMRLHVGISTDFWFHRASIRLLRPPWYDELNAMGSYNNSTVKSRDENGGTYSNSCSGVLASVITHFAPLALPSAVRTTSSSHLSATENESQTLQKKASYSDAADSDDEPIKDDQVEGTSDANNFSGKSTPKSAVGTIATERMSTQFFGLTPTQAVSGNATTFDEVQQVQQCVASQAVSVACAAAVQVKVHVSYMEYIIPHGLLFKSRMTIYISIDNISFISLRMTIVITSFATIMLTTPLALAVARTLTVSRGILTCF</sequence>
<name>A0A8J2MAK7_9BILA</name>
<feature type="region of interest" description="Disordered" evidence="1">
    <location>
        <begin position="1"/>
        <end position="75"/>
    </location>
</feature>
<keyword evidence="2" id="KW-0472">Membrane</keyword>
<dbReference type="Pfam" id="PF16090">
    <property type="entry name" value="DUF4819"/>
    <property type="match status" value="1"/>
</dbReference>
<feature type="transmembrane region" description="Helical" evidence="2">
    <location>
        <begin position="440"/>
        <end position="461"/>
    </location>
</feature>
<dbReference type="EMBL" id="CAKAEH010001720">
    <property type="protein sequence ID" value="CAG9538892.1"/>
    <property type="molecule type" value="Genomic_DNA"/>
</dbReference>
<dbReference type="Proteomes" id="UP000746747">
    <property type="component" value="Unassembled WGS sequence"/>
</dbReference>
<evidence type="ECO:0000313" key="4">
    <source>
        <dbReference type="EMBL" id="CAG9538892.1"/>
    </source>
</evidence>
<accession>A0A8J2MAK7</accession>
<keyword evidence="2" id="KW-1133">Transmembrane helix</keyword>
<gene>
    <name evidence="4" type="ORF">CJOHNSTONI_LOCUS8552</name>
</gene>
<dbReference type="OrthoDB" id="2377365at2759"/>
<dbReference type="InterPro" id="IPR032147">
    <property type="entry name" value="Cic_dom"/>
</dbReference>
<evidence type="ECO:0000313" key="5">
    <source>
        <dbReference type="Proteomes" id="UP000746747"/>
    </source>
</evidence>
<feature type="domain" description="Protein capicua homolog-like" evidence="3">
    <location>
        <begin position="172"/>
        <end position="248"/>
    </location>
</feature>
<feature type="compositionally biased region" description="Low complexity" evidence="1">
    <location>
        <begin position="38"/>
        <end position="75"/>
    </location>
</feature>
<keyword evidence="2" id="KW-0812">Transmembrane</keyword>
<reference evidence="4" key="1">
    <citation type="submission" date="2021-09" db="EMBL/GenBank/DDBJ databases">
        <authorList>
            <consortium name="Pathogen Informatics"/>
        </authorList>
    </citation>
    <scope>NUCLEOTIDE SEQUENCE</scope>
</reference>
<organism evidence="4 5">
    <name type="scientific">Cercopithifilaria johnstoni</name>
    <dbReference type="NCBI Taxonomy" id="2874296"/>
    <lineage>
        <taxon>Eukaryota</taxon>
        <taxon>Metazoa</taxon>
        <taxon>Ecdysozoa</taxon>
        <taxon>Nematoda</taxon>
        <taxon>Chromadorea</taxon>
        <taxon>Rhabditida</taxon>
        <taxon>Spirurina</taxon>
        <taxon>Spiruromorpha</taxon>
        <taxon>Filarioidea</taxon>
        <taxon>Onchocercidae</taxon>
        <taxon>Cercopithifilaria</taxon>
    </lineage>
</organism>
<evidence type="ECO:0000259" key="3">
    <source>
        <dbReference type="Pfam" id="PF16090"/>
    </source>
</evidence>
<feature type="compositionally biased region" description="Polar residues" evidence="1">
    <location>
        <begin position="296"/>
        <end position="311"/>
    </location>
</feature>
<feature type="compositionally biased region" description="Polar residues" evidence="1">
    <location>
        <begin position="332"/>
        <end position="347"/>
    </location>
</feature>
<keyword evidence="5" id="KW-1185">Reference proteome</keyword>
<dbReference type="AlphaFoldDB" id="A0A8J2MAK7"/>